<gene>
    <name evidence="2" type="ORF">MSPICULIGERA_LOCUS19483</name>
</gene>
<evidence type="ECO:0000256" key="1">
    <source>
        <dbReference type="SAM" id="MobiDB-lite"/>
    </source>
</evidence>
<evidence type="ECO:0000313" key="3">
    <source>
        <dbReference type="Proteomes" id="UP001177023"/>
    </source>
</evidence>
<accession>A0AA36D7P2</accession>
<sequence length="161" mass="18428">MLRRSHSFTRPKSGELWVAQIIHVNGIENLLLHFVFQLPKENAGFSCLDYSLQKPINPLESMGQLLEWDIIEQPALTDDDLYPINLMRNVARMLHKANVENAEVLEEARAKRVALERQIWGFDPSNLQLRIPNGTLPEPEQKSPAQRLPEIVEEQPGQLGM</sequence>
<dbReference type="Proteomes" id="UP001177023">
    <property type="component" value="Unassembled WGS sequence"/>
</dbReference>
<dbReference type="EMBL" id="CATQJA010002663">
    <property type="protein sequence ID" value="CAJ0581319.1"/>
    <property type="molecule type" value="Genomic_DNA"/>
</dbReference>
<organism evidence="2 3">
    <name type="scientific">Mesorhabditis spiculigera</name>
    <dbReference type="NCBI Taxonomy" id="96644"/>
    <lineage>
        <taxon>Eukaryota</taxon>
        <taxon>Metazoa</taxon>
        <taxon>Ecdysozoa</taxon>
        <taxon>Nematoda</taxon>
        <taxon>Chromadorea</taxon>
        <taxon>Rhabditida</taxon>
        <taxon>Rhabditina</taxon>
        <taxon>Rhabditomorpha</taxon>
        <taxon>Rhabditoidea</taxon>
        <taxon>Rhabditidae</taxon>
        <taxon>Mesorhabditinae</taxon>
        <taxon>Mesorhabditis</taxon>
    </lineage>
</organism>
<dbReference type="AlphaFoldDB" id="A0AA36D7P2"/>
<feature type="non-terminal residue" evidence="2">
    <location>
        <position position="1"/>
    </location>
</feature>
<protein>
    <submittedName>
        <fullName evidence="2">Uncharacterized protein</fullName>
    </submittedName>
</protein>
<evidence type="ECO:0000313" key="2">
    <source>
        <dbReference type="EMBL" id="CAJ0581319.1"/>
    </source>
</evidence>
<comment type="caution">
    <text evidence="2">The sequence shown here is derived from an EMBL/GenBank/DDBJ whole genome shotgun (WGS) entry which is preliminary data.</text>
</comment>
<feature type="region of interest" description="Disordered" evidence="1">
    <location>
        <begin position="131"/>
        <end position="161"/>
    </location>
</feature>
<reference evidence="2" key="1">
    <citation type="submission" date="2023-06" db="EMBL/GenBank/DDBJ databases">
        <authorList>
            <person name="Delattre M."/>
        </authorList>
    </citation>
    <scope>NUCLEOTIDE SEQUENCE</scope>
    <source>
        <strain evidence="2">AF72</strain>
    </source>
</reference>
<proteinExistence type="predicted"/>
<keyword evidence="3" id="KW-1185">Reference proteome</keyword>
<name>A0AA36D7P2_9BILA</name>